<dbReference type="OrthoDB" id="9790239at2"/>
<dbReference type="Proteomes" id="UP000294937">
    <property type="component" value="Unassembled WGS sequence"/>
</dbReference>
<sequence length="206" mass="22399">MVRMEWSTREKILVGVLVGAIVLFFAYTQWGKEEIDPASTSIETYQAAPVSKETNTPTKEKAPQEIVVDVKGAVKQPGIYQLSHQARVFQAIERAGGTLPTADLNQVNLAQSLLDGMVVYIPKKGEQGSGAWEGSATSSSSHPKKVNINQATAIELQQLTGVGPSKAEAIIKYREENGPFRSVDQLTQVPGIGEKTLEKFRDEVTS</sequence>
<dbReference type="Pfam" id="PF12836">
    <property type="entry name" value="HHH_3"/>
    <property type="match status" value="1"/>
</dbReference>
<dbReference type="InterPro" id="IPR010994">
    <property type="entry name" value="RuvA_2-like"/>
</dbReference>
<keyword evidence="1" id="KW-0472">Membrane</keyword>
<evidence type="ECO:0000259" key="2">
    <source>
        <dbReference type="SMART" id="SM00278"/>
    </source>
</evidence>
<keyword evidence="1" id="KW-1133">Transmembrane helix</keyword>
<organism evidence="3 4">
    <name type="scientific">Hazenella coriacea</name>
    <dbReference type="NCBI Taxonomy" id="1179467"/>
    <lineage>
        <taxon>Bacteria</taxon>
        <taxon>Bacillati</taxon>
        <taxon>Bacillota</taxon>
        <taxon>Bacilli</taxon>
        <taxon>Bacillales</taxon>
        <taxon>Thermoactinomycetaceae</taxon>
        <taxon>Hazenella</taxon>
    </lineage>
</organism>
<comment type="caution">
    <text evidence="3">The sequence shown here is derived from an EMBL/GenBank/DDBJ whole genome shotgun (WGS) entry which is preliminary data.</text>
</comment>
<dbReference type="InterPro" id="IPR051675">
    <property type="entry name" value="Endo/Exo/Phosphatase_dom_1"/>
</dbReference>
<dbReference type="EMBL" id="SMAG01000003">
    <property type="protein sequence ID" value="TCS94796.1"/>
    <property type="molecule type" value="Genomic_DNA"/>
</dbReference>
<dbReference type="PANTHER" id="PTHR21180">
    <property type="entry name" value="ENDONUCLEASE/EXONUCLEASE/PHOSPHATASE FAMILY DOMAIN-CONTAINING PROTEIN 1"/>
    <property type="match status" value="1"/>
</dbReference>
<dbReference type="AlphaFoldDB" id="A0A4R3LBA2"/>
<dbReference type="InterPro" id="IPR003583">
    <property type="entry name" value="Hlx-hairpin-Hlx_DNA-bd_motif"/>
</dbReference>
<feature type="transmembrane region" description="Helical" evidence="1">
    <location>
        <begin position="12"/>
        <end position="30"/>
    </location>
</feature>
<dbReference type="RefSeq" id="WP_131924180.1">
    <property type="nucleotide sequence ID" value="NZ_SMAG01000003.1"/>
</dbReference>
<dbReference type="InterPro" id="IPR004509">
    <property type="entry name" value="Competence_ComEA_HhH"/>
</dbReference>
<evidence type="ECO:0000256" key="1">
    <source>
        <dbReference type="SAM" id="Phobius"/>
    </source>
</evidence>
<dbReference type="PANTHER" id="PTHR21180:SF32">
    <property type="entry name" value="ENDONUCLEASE_EXONUCLEASE_PHOSPHATASE FAMILY DOMAIN-CONTAINING PROTEIN 1"/>
    <property type="match status" value="1"/>
</dbReference>
<dbReference type="GO" id="GO:0015627">
    <property type="term" value="C:type II protein secretion system complex"/>
    <property type="evidence" value="ECO:0007669"/>
    <property type="project" value="TreeGrafter"/>
</dbReference>
<keyword evidence="4" id="KW-1185">Reference proteome</keyword>
<dbReference type="GO" id="GO:0015628">
    <property type="term" value="P:protein secretion by the type II secretion system"/>
    <property type="evidence" value="ECO:0007669"/>
    <property type="project" value="TreeGrafter"/>
</dbReference>
<dbReference type="Gene3D" id="1.10.150.280">
    <property type="entry name" value="AF1531-like domain"/>
    <property type="match status" value="1"/>
</dbReference>
<keyword evidence="1" id="KW-0812">Transmembrane</keyword>
<dbReference type="Pfam" id="PF10531">
    <property type="entry name" value="SLBB"/>
    <property type="match status" value="1"/>
</dbReference>
<feature type="domain" description="Helix-hairpin-helix DNA-binding motif class 1" evidence="2">
    <location>
        <begin position="154"/>
        <end position="173"/>
    </location>
</feature>
<dbReference type="GO" id="GO:0003677">
    <property type="term" value="F:DNA binding"/>
    <property type="evidence" value="ECO:0007669"/>
    <property type="project" value="InterPro"/>
</dbReference>
<dbReference type="SMART" id="SM00278">
    <property type="entry name" value="HhH1"/>
    <property type="match status" value="2"/>
</dbReference>
<dbReference type="GO" id="GO:0006281">
    <property type="term" value="P:DNA repair"/>
    <property type="evidence" value="ECO:0007669"/>
    <property type="project" value="InterPro"/>
</dbReference>
<gene>
    <name evidence="3" type="ORF">EDD58_103217</name>
</gene>
<protein>
    <submittedName>
        <fullName evidence="3">Competence protein ComEA</fullName>
    </submittedName>
</protein>
<accession>A0A4R3LBA2</accession>
<dbReference type="InterPro" id="IPR019554">
    <property type="entry name" value="Soluble_ligand-bd"/>
</dbReference>
<reference evidence="3 4" key="1">
    <citation type="submission" date="2019-03" db="EMBL/GenBank/DDBJ databases">
        <title>Genomic Encyclopedia of Type Strains, Phase IV (KMG-IV): sequencing the most valuable type-strain genomes for metagenomic binning, comparative biology and taxonomic classification.</title>
        <authorList>
            <person name="Goeker M."/>
        </authorList>
    </citation>
    <scope>NUCLEOTIDE SEQUENCE [LARGE SCALE GENOMIC DNA]</scope>
    <source>
        <strain evidence="3 4">DSM 45707</strain>
    </source>
</reference>
<feature type="domain" description="Helix-hairpin-helix DNA-binding motif class 1" evidence="2">
    <location>
        <begin position="184"/>
        <end position="203"/>
    </location>
</feature>
<proteinExistence type="predicted"/>
<dbReference type="NCBIfam" id="TIGR00426">
    <property type="entry name" value="competence protein ComEA helix-hairpin-helix repeat region"/>
    <property type="match status" value="1"/>
</dbReference>
<evidence type="ECO:0000313" key="4">
    <source>
        <dbReference type="Proteomes" id="UP000294937"/>
    </source>
</evidence>
<evidence type="ECO:0000313" key="3">
    <source>
        <dbReference type="EMBL" id="TCS94796.1"/>
    </source>
</evidence>
<dbReference type="SUPFAM" id="SSF47781">
    <property type="entry name" value="RuvA domain 2-like"/>
    <property type="match status" value="1"/>
</dbReference>
<name>A0A4R3LBA2_9BACL</name>